<keyword evidence="1" id="KW-0547">Nucleotide-binding</keyword>
<sequence>MKSVSPVALYQQALADGFVSDAAQLAAVEQLQRCHEALHSEVQQPAPRGVYLWGPVGRGKTWLMDMFYGSLSVPARRQHFHHFMRWVHMRLFQLNGTADPLQALARELVAEVRVLCFDELFVGDIGDAIILGRLFQVMFEQGVVIVATSNQPPSQLYADGFNRERFLPAIAAIELHMDVVSVDGGADHRLRPGAQLQRYWLHEPGAPSALAAVFDALSEGASSDAPTTLGRRSLQVVRRCEAVIWCRFAELCEQPFAALDFIELCDRYRVVLLSDVPRLGGKQREGRIARGTEDAAQLVKAGDRQLPQLAALDDAVRRFIALVDECYDRRVPLYIEAQVPLEELYTDGYLAFPFRRTLSRLREMQLERFGR</sequence>
<proteinExistence type="predicted"/>
<keyword evidence="4" id="KW-1185">Reference proteome</keyword>
<dbReference type="EMBL" id="CCSF01000001">
    <property type="protein sequence ID" value="CDZ93277.1"/>
    <property type="molecule type" value="Genomic_DNA"/>
</dbReference>
<dbReference type="STRING" id="1499686.BN1079_00565"/>
<dbReference type="eggNOG" id="COG1485">
    <property type="taxonomic scope" value="Bacteria"/>
</dbReference>
<evidence type="ECO:0000313" key="3">
    <source>
        <dbReference type="EMBL" id="CDZ93277.1"/>
    </source>
</evidence>
<accession>A0A078LSE5</accession>
<dbReference type="InterPro" id="IPR005654">
    <property type="entry name" value="ATPase_AFG1-like"/>
</dbReference>
<dbReference type="GO" id="GO:0016887">
    <property type="term" value="F:ATP hydrolysis activity"/>
    <property type="evidence" value="ECO:0007669"/>
    <property type="project" value="InterPro"/>
</dbReference>
<evidence type="ECO:0000256" key="1">
    <source>
        <dbReference type="ARBA" id="ARBA00022741"/>
    </source>
</evidence>
<name>A0A078LSE5_9PSED</name>
<dbReference type="NCBIfam" id="NF040713">
    <property type="entry name" value="ZapE"/>
    <property type="match status" value="1"/>
</dbReference>
<keyword evidence="2" id="KW-0067">ATP-binding</keyword>
<dbReference type="InterPro" id="IPR027417">
    <property type="entry name" value="P-loop_NTPase"/>
</dbReference>
<protein>
    <submittedName>
        <fullName evidence="3">ATPase</fullName>
    </submittedName>
</protein>
<dbReference type="HOGENOM" id="CLU_008681_0_4_6"/>
<dbReference type="SUPFAM" id="SSF52540">
    <property type="entry name" value="P-loop containing nucleoside triphosphate hydrolases"/>
    <property type="match status" value="1"/>
</dbReference>
<dbReference type="GO" id="GO:0005524">
    <property type="term" value="F:ATP binding"/>
    <property type="evidence" value="ECO:0007669"/>
    <property type="project" value="UniProtKB-KW"/>
</dbReference>
<dbReference type="CDD" id="cd00267">
    <property type="entry name" value="ABC_ATPase"/>
    <property type="match status" value="1"/>
</dbReference>
<dbReference type="Gene3D" id="3.40.50.300">
    <property type="entry name" value="P-loop containing nucleotide triphosphate hydrolases"/>
    <property type="match status" value="1"/>
</dbReference>
<dbReference type="GO" id="GO:0005737">
    <property type="term" value="C:cytoplasm"/>
    <property type="evidence" value="ECO:0007669"/>
    <property type="project" value="TreeGrafter"/>
</dbReference>
<dbReference type="AlphaFoldDB" id="A0A078LSE5"/>
<dbReference type="Proteomes" id="UP000053902">
    <property type="component" value="Unassembled WGS sequence"/>
</dbReference>
<dbReference type="Pfam" id="PF03969">
    <property type="entry name" value="AFG1_ATPase"/>
    <property type="match status" value="2"/>
</dbReference>
<dbReference type="GO" id="GO:0032153">
    <property type="term" value="C:cell division site"/>
    <property type="evidence" value="ECO:0007669"/>
    <property type="project" value="TreeGrafter"/>
</dbReference>
<evidence type="ECO:0000256" key="2">
    <source>
        <dbReference type="ARBA" id="ARBA00022840"/>
    </source>
</evidence>
<organism evidence="3 4">
    <name type="scientific">Pseudomonas saudiphocaensis</name>
    <dbReference type="NCBI Taxonomy" id="1499686"/>
    <lineage>
        <taxon>Bacteria</taxon>
        <taxon>Pseudomonadati</taxon>
        <taxon>Pseudomonadota</taxon>
        <taxon>Gammaproteobacteria</taxon>
        <taxon>Pseudomonadales</taxon>
        <taxon>Pseudomonadaceae</taxon>
        <taxon>Pseudomonas</taxon>
    </lineage>
</organism>
<dbReference type="OrthoDB" id="9774491at2"/>
<dbReference type="PANTHER" id="PTHR12169">
    <property type="entry name" value="ATPASE N2B"/>
    <property type="match status" value="1"/>
</dbReference>
<dbReference type="GO" id="GO:0051301">
    <property type="term" value="P:cell division"/>
    <property type="evidence" value="ECO:0007669"/>
    <property type="project" value="TreeGrafter"/>
</dbReference>
<gene>
    <name evidence="3" type="ORF">BN1079_00565</name>
</gene>
<dbReference type="PANTHER" id="PTHR12169:SF6">
    <property type="entry name" value="AFG1-LIKE ATPASE"/>
    <property type="match status" value="1"/>
</dbReference>
<evidence type="ECO:0000313" key="4">
    <source>
        <dbReference type="Proteomes" id="UP000053902"/>
    </source>
</evidence>
<reference evidence="3 4" key="1">
    <citation type="submission" date="2014-07" db="EMBL/GenBank/DDBJ databases">
        <authorList>
            <person name="Urmite Genomes Urmite Genomes"/>
        </authorList>
    </citation>
    <scope>NUCLEOTIDE SEQUENCE [LARGE SCALE GENOMIC DNA]</scope>
    <source>
        <strain evidence="3 4">20_BN</strain>
    </source>
</reference>
<dbReference type="RefSeq" id="WP_037022146.1">
    <property type="nucleotide sequence ID" value="NZ_CCSF01000001.1"/>
</dbReference>